<dbReference type="Pfam" id="PF12937">
    <property type="entry name" value="F-box-like"/>
    <property type="match status" value="1"/>
</dbReference>
<dbReference type="Gene3D" id="1.20.1280.50">
    <property type="match status" value="1"/>
</dbReference>
<feature type="region of interest" description="Disordered" evidence="1">
    <location>
        <begin position="653"/>
        <end position="691"/>
    </location>
</feature>
<keyword evidence="4" id="KW-1185">Reference proteome</keyword>
<accession>A0A550CMP5</accession>
<dbReference type="AlphaFoldDB" id="A0A550CMP5"/>
<comment type="caution">
    <text evidence="3">The sequence shown here is derived from an EMBL/GenBank/DDBJ whole genome shotgun (WGS) entry which is preliminary data.</text>
</comment>
<dbReference type="Gene3D" id="3.80.10.10">
    <property type="entry name" value="Ribonuclease Inhibitor"/>
    <property type="match status" value="1"/>
</dbReference>
<evidence type="ECO:0000259" key="2">
    <source>
        <dbReference type="Pfam" id="PF12937"/>
    </source>
</evidence>
<sequence>MTRNRRNAPPVQRTSAPHAGPSQGPGFQRDLQLESDEDLVRRSDKLRNIDPARAIAMYPAQYYHAQRYPLRFIPRHPAYKDILTRYPPDQQHEPMVLYFISLLPEPPATEEQITQCRAALERSRVLIYRLNQKLFELSHLHAAQNQANDLANAEKTLAELQRMAAFRSTSEVEELVLRWWNFPINQLPPEVLADIFRLAIYDTRGPVELALTRTRIASVCHTWREVAVSDMTLWNTIRVFENYPWTMTAMQVERSGTTFLDIRVDDDEQRGRGFGAMQGDKWVALINILFRKLSQIRMLIVNVKDMTAMFYLIDKLRAAKDQPMMLERLELFGGGQPYMIMPGADFEPKEYRQPMALFDGYDVPSLTFLTLKGVQLDWTRTNFSNLTNFDIRRFPTERCPTVFKFREVLANCPNLEGLVVDAAAPIPAQNQDELDATAVPIMLPRLDRLTIADLVPSAAIQLWNQFRAPNVKQLTLLNLCTDDYSDFIEQTIGCMPNVRLLTWYSVELPNTDRTRSLMIKWFKAMPKLRYMRVSGLDRVTMDFFLLDEAVADGSLPFPMTGKYEPKPVLPNLLAIEWENMDVEDVTYFVRRRKQLGVPLRRLYTYPRNWTEVADDEDIPELLEEAKGIMGFAPMDASQTIEEAAALADGEFKLPERGESEDHMFHVPDRGEQDYDMDEDDEDEEDVEMEDA</sequence>
<name>A0A550CMP5_9AGAR</name>
<evidence type="ECO:0000313" key="3">
    <source>
        <dbReference type="EMBL" id="TRM66072.1"/>
    </source>
</evidence>
<feature type="compositionally biased region" description="Acidic residues" evidence="1">
    <location>
        <begin position="673"/>
        <end position="691"/>
    </location>
</feature>
<dbReference type="SUPFAM" id="SSF52047">
    <property type="entry name" value="RNI-like"/>
    <property type="match status" value="1"/>
</dbReference>
<dbReference type="InterPro" id="IPR001810">
    <property type="entry name" value="F-box_dom"/>
</dbReference>
<feature type="region of interest" description="Disordered" evidence="1">
    <location>
        <begin position="1"/>
        <end position="31"/>
    </location>
</feature>
<organism evidence="3 4">
    <name type="scientific">Schizophyllum amplum</name>
    <dbReference type="NCBI Taxonomy" id="97359"/>
    <lineage>
        <taxon>Eukaryota</taxon>
        <taxon>Fungi</taxon>
        <taxon>Dikarya</taxon>
        <taxon>Basidiomycota</taxon>
        <taxon>Agaricomycotina</taxon>
        <taxon>Agaricomycetes</taxon>
        <taxon>Agaricomycetidae</taxon>
        <taxon>Agaricales</taxon>
        <taxon>Schizophyllaceae</taxon>
        <taxon>Schizophyllum</taxon>
    </lineage>
</organism>
<gene>
    <name evidence="3" type="ORF">BD626DRAFT_628045</name>
</gene>
<dbReference type="EMBL" id="VDMD01000004">
    <property type="protein sequence ID" value="TRM66072.1"/>
    <property type="molecule type" value="Genomic_DNA"/>
</dbReference>
<feature type="domain" description="F-box" evidence="2">
    <location>
        <begin position="184"/>
        <end position="237"/>
    </location>
</feature>
<feature type="compositionally biased region" description="Basic and acidic residues" evidence="1">
    <location>
        <begin position="653"/>
        <end position="672"/>
    </location>
</feature>
<dbReference type="STRING" id="97359.A0A550CMP5"/>
<evidence type="ECO:0000256" key="1">
    <source>
        <dbReference type="SAM" id="MobiDB-lite"/>
    </source>
</evidence>
<dbReference type="InterPro" id="IPR032675">
    <property type="entry name" value="LRR_dom_sf"/>
</dbReference>
<protein>
    <recommendedName>
        <fullName evidence="2">F-box domain-containing protein</fullName>
    </recommendedName>
</protein>
<evidence type="ECO:0000313" key="4">
    <source>
        <dbReference type="Proteomes" id="UP000320762"/>
    </source>
</evidence>
<proteinExistence type="predicted"/>
<dbReference type="Proteomes" id="UP000320762">
    <property type="component" value="Unassembled WGS sequence"/>
</dbReference>
<reference evidence="3 4" key="1">
    <citation type="journal article" date="2019" name="New Phytol.">
        <title>Comparative genomics reveals unique wood-decay strategies and fruiting body development in the Schizophyllaceae.</title>
        <authorList>
            <person name="Almasi E."/>
            <person name="Sahu N."/>
            <person name="Krizsan K."/>
            <person name="Balint B."/>
            <person name="Kovacs G.M."/>
            <person name="Kiss B."/>
            <person name="Cseklye J."/>
            <person name="Drula E."/>
            <person name="Henrissat B."/>
            <person name="Nagy I."/>
            <person name="Chovatia M."/>
            <person name="Adam C."/>
            <person name="LaButti K."/>
            <person name="Lipzen A."/>
            <person name="Riley R."/>
            <person name="Grigoriev I.V."/>
            <person name="Nagy L.G."/>
        </authorList>
    </citation>
    <scope>NUCLEOTIDE SEQUENCE [LARGE SCALE GENOMIC DNA]</scope>
    <source>
        <strain evidence="3 4">NL-1724</strain>
    </source>
</reference>
<dbReference type="OrthoDB" id="2863610at2759"/>